<evidence type="ECO:0000256" key="1">
    <source>
        <dbReference type="ARBA" id="ARBA00001946"/>
    </source>
</evidence>
<feature type="domain" description="Nudix hydrolase" evidence="5">
    <location>
        <begin position="10"/>
        <end position="144"/>
    </location>
</feature>
<keyword evidence="3 4" id="KW-0378">Hydrolase</keyword>
<dbReference type="RefSeq" id="WP_227578511.1">
    <property type="nucleotide sequence ID" value="NZ_CP101987.1"/>
</dbReference>
<proteinExistence type="inferred from homology"/>
<dbReference type="EMBL" id="CP101987">
    <property type="protein sequence ID" value="UUI73706.1"/>
    <property type="molecule type" value="Genomic_DNA"/>
</dbReference>
<dbReference type="PROSITE" id="PS51462">
    <property type="entry name" value="NUDIX"/>
    <property type="match status" value="1"/>
</dbReference>
<evidence type="ECO:0000259" key="5">
    <source>
        <dbReference type="PROSITE" id="PS51462"/>
    </source>
</evidence>
<dbReference type="Gene3D" id="3.90.79.10">
    <property type="entry name" value="Nucleoside Triphosphate Pyrophosphohydrolase"/>
    <property type="match status" value="1"/>
</dbReference>
<dbReference type="InterPro" id="IPR020476">
    <property type="entry name" value="Nudix_hydrolase"/>
</dbReference>
<evidence type="ECO:0000256" key="4">
    <source>
        <dbReference type="RuleBase" id="RU003476"/>
    </source>
</evidence>
<dbReference type="InterPro" id="IPR000086">
    <property type="entry name" value="NUDIX_hydrolase_dom"/>
</dbReference>
<dbReference type="InterPro" id="IPR020084">
    <property type="entry name" value="NUDIX_hydrolase_CS"/>
</dbReference>
<comment type="cofactor">
    <cofactor evidence="1">
        <name>Mg(2+)</name>
        <dbReference type="ChEBI" id="CHEBI:18420"/>
    </cofactor>
</comment>
<sequence length="146" mass="15659">MCGCGARHWGLHGAAGLLLARRGADGRATHVVLQHRAQWSDQGGTWALPGGAREPDETAVQAALREAHEEAGVEASAVAVRDEYVLTHPDWSYTTVVADAVAPFTPTATDTESIEVTWVAVDDVVARPLLRAFADAWPELRARLDP</sequence>
<dbReference type="InterPro" id="IPR015797">
    <property type="entry name" value="NUDIX_hydrolase-like_dom_sf"/>
</dbReference>
<dbReference type="Pfam" id="PF00293">
    <property type="entry name" value="NUDIX"/>
    <property type="match status" value="1"/>
</dbReference>
<dbReference type="PROSITE" id="PS00893">
    <property type="entry name" value="NUDIX_BOX"/>
    <property type="match status" value="1"/>
</dbReference>
<comment type="similarity">
    <text evidence="2 4">Belongs to the Nudix hydrolase family.</text>
</comment>
<gene>
    <name evidence="6" type="ORF">NP048_05270</name>
</gene>
<reference evidence="6 7" key="1">
    <citation type="submission" date="2022-07" db="EMBL/GenBank/DDBJ databases">
        <title>Novel species in genus cellulomonas.</title>
        <authorList>
            <person name="Ye L."/>
        </authorList>
    </citation>
    <scope>NUCLEOTIDE SEQUENCE [LARGE SCALE GENOMIC DNA]</scope>
    <source>
        <strain evidence="7">zg-B89</strain>
    </source>
</reference>
<evidence type="ECO:0000313" key="7">
    <source>
        <dbReference type="Proteomes" id="UP001316384"/>
    </source>
</evidence>
<evidence type="ECO:0000313" key="6">
    <source>
        <dbReference type="EMBL" id="UUI73706.1"/>
    </source>
</evidence>
<dbReference type="PANTHER" id="PTHR43046">
    <property type="entry name" value="GDP-MANNOSE MANNOSYL HYDROLASE"/>
    <property type="match status" value="1"/>
</dbReference>
<name>A0ABY5KW68_9CELL</name>
<organism evidence="6 7">
    <name type="scientific">Cellulomonas xiejunii</name>
    <dbReference type="NCBI Taxonomy" id="2968083"/>
    <lineage>
        <taxon>Bacteria</taxon>
        <taxon>Bacillati</taxon>
        <taxon>Actinomycetota</taxon>
        <taxon>Actinomycetes</taxon>
        <taxon>Micrococcales</taxon>
        <taxon>Cellulomonadaceae</taxon>
        <taxon>Cellulomonas</taxon>
    </lineage>
</organism>
<dbReference type="SUPFAM" id="SSF55811">
    <property type="entry name" value="Nudix"/>
    <property type="match status" value="1"/>
</dbReference>
<accession>A0ABY5KW68</accession>
<dbReference type="Proteomes" id="UP001316384">
    <property type="component" value="Chromosome"/>
</dbReference>
<dbReference type="PRINTS" id="PR00502">
    <property type="entry name" value="NUDIXFAMILY"/>
</dbReference>
<dbReference type="PANTHER" id="PTHR43046:SF2">
    <property type="entry name" value="8-OXO-DGTP DIPHOSPHATASE-RELATED"/>
    <property type="match status" value="1"/>
</dbReference>
<protein>
    <submittedName>
        <fullName evidence="6">NUDIX hydrolase</fullName>
    </submittedName>
</protein>
<evidence type="ECO:0000256" key="2">
    <source>
        <dbReference type="ARBA" id="ARBA00005582"/>
    </source>
</evidence>
<keyword evidence="7" id="KW-1185">Reference proteome</keyword>
<evidence type="ECO:0000256" key="3">
    <source>
        <dbReference type="ARBA" id="ARBA00022801"/>
    </source>
</evidence>
<dbReference type="GO" id="GO:0016787">
    <property type="term" value="F:hydrolase activity"/>
    <property type="evidence" value="ECO:0007669"/>
    <property type="project" value="UniProtKB-KW"/>
</dbReference>